<dbReference type="Proteomes" id="UP000013042">
    <property type="component" value="Unassembled WGS sequence"/>
</dbReference>
<protein>
    <submittedName>
        <fullName evidence="2">YaiI/YqxD family protein</fullName>
    </submittedName>
</protein>
<reference evidence="2 3" key="1">
    <citation type="submission" date="2012-09" db="EMBL/GenBank/DDBJ databases">
        <title>Draft Genome Sequences of 6 Strains from Genus Thauera.</title>
        <authorList>
            <person name="Liu B."/>
            <person name="Shapleigh J.P."/>
            <person name="Frostegard A.H."/>
        </authorList>
    </citation>
    <scope>NUCLEOTIDE SEQUENCE [LARGE SCALE GENOMIC DNA]</scope>
    <source>
        <strain evidence="2 3">S2</strain>
    </source>
</reference>
<dbReference type="RefSeq" id="WP_004307991.1">
    <property type="nucleotide sequence ID" value="NZ_AMXD01000055.1"/>
</dbReference>
<dbReference type="AlphaFoldDB" id="N6YST5"/>
<sequence length="51" mass="5607">MFDLRNFMGTLRGTGVDTGSPSTFSAADARSCTNRLDGLLRRNTKPWTDKA</sequence>
<name>N6YST5_THASP</name>
<feature type="region of interest" description="Disordered" evidence="1">
    <location>
        <begin position="1"/>
        <end position="26"/>
    </location>
</feature>
<organism evidence="2 3">
    <name type="scientific">Thauera aminoaromatica S2</name>
    <dbReference type="NCBI Taxonomy" id="1234381"/>
    <lineage>
        <taxon>Bacteria</taxon>
        <taxon>Pseudomonadati</taxon>
        <taxon>Pseudomonadota</taxon>
        <taxon>Betaproteobacteria</taxon>
        <taxon>Rhodocyclales</taxon>
        <taxon>Zoogloeaceae</taxon>
        <taxon>Thauera</taxon>
    </lineage>
</organism>
<proteinExistence type="predicted"/>
<comment type="caution">
    <text evidence="2">The sequence shown here is derived from an EMBL/GenBank/DDBJ whole genome shotgun (WGS) entry which is preliminary data.</text>
</comment>
<evidence type="ECO:0000313" key="2">
    <source>
        <dbReference type="EMBL" id="ENO85407.1"/>
    </source>
</evidence>
<evidence type="ECO:0000256" key="1">
    <source>
        <dbReference type="SAM" id="MobiDB-lite"/>
    </source>
</evidence>
<gene>
    <name evidence="2" type="ORF">C665_10372</name>
</gene>
<accession>N6YST5</accession>
<dbReference type="EMBL" id="AMXD01000055">
    <property type="protein sequence ID" value="ENO85407.1"/>
    <property type="molecule type" value="Genomic_DNA"/>
</dbReference>
<evidence type="ECO:0000313" key="3">
    <source>
        <dbReference type="Proteomes" id="UP000013042"/>
    </source>
</evidence>